<evidence type="ECO:0000313" key="2">
    <source>
        <dbReference type="Proteomes" id="UP001156836"/>
    </source>
</evidence>
<sequence length="83" mass="9468">MPKTTQNSPPSSVRIRQVADAQNVFRKRKKDEGCRRLQEWVPEETLAQLRAITQRTGMSRAKLLGSLVEAVYLNKIDVKEVMA</sequence>
<accession>A0ABQ6BVK2</accession>
<dbReference type="Proteomes" id="UP001156836">
    <property type="component" value="Unassembled WGS sequence"/>
</dbReference>
<dbReference type="RefSeq" id="WP_157236271.1">
    <property type="nucleotide sequence ID" value="NZ_BSOZ01000045.1"/>
</dbReference>
<evidence type="ECO:0008006" key="3">
    <source>
        <dbReference type="Google" id="ProtNLM"/>
    </source>
</evidence>
<organism evidence="1 2">
    <name type="scientific">Chitiniphilus shinanonensis</name>
    <dbReference type="NCBI Taxonomy" id="553088"/>
    <lineage>
        <taxon>Bacteria</taxon>
        <taxon>Pseudomonadati</taxon>
        <taxon>Pseudomonadota</taxon>
        <taxon>Betaproteobacteria</taxon>
        <taxon>Neisseriales</taxon>
        <taxon>Chitinibacteraceae</taxon>
        <taxon>Chitiniphilus</taxon>
    </lineage>
</organism>
<comment type="caution">
    <text evidence="1">The sequence shown here is derived from an EMBL/GenBank/DDBJ whole genome shotgun (WGS) entry which is preliminary data.</text>
</comment>
<name>A0ABQ6BVK2_9NEIS</name>
<reference evidence="2" key="1">
    <citation type="journal article" date="2019" name="Int. J. Syst. Evol. Microbiol.">
        <title>The Global Catalogue of Microorganisms (GCM) 10K type strain sequencing project: providing services to taxonomists for standard genome sequencing and annotation.</title>
        <authorList>
            <consortium name="The Broad Institute Genomics Platform"/>
            <consortium name="The Broad Institute Genome Sequencing Center for Infectious Disease"/>
            <person name="Wu L."/>
            <person name="Ma J."/>
        </authorList>
    </citation>
    <scope>NUCLEOTIDE SEQUENCE [LARGE SCALE GENOMIC DNA]</scope>
    <source>
        <strain evidence="2">NBRC 104970</strain>
    </source>
</reference>
<protein>
    <recommendedName>
        <fullName evidence="3">Protein CopB</fullName>
    </recommendedName>
</protein>
<gene>
    <name evidence="1" type="ORF">GCM10007860_25380</name>
</gene>
<keyword evidence="2" id="KW-1185">Reference proteome</keyword>
<evidence type="ECO:0000313" key="1">
    <source>
        <dbReference type="EMBL" id="GLS05386.1"/>
    </source>
</evidence>
<dbReference type="EMBL" id="BSOZ01000045">
    <property type="protein sequence ID" value="GLS05386.1"/>
    <property type="molecule type" value="Genomic_DNA"/>
</dbReference>
<proteinExistence type="predicted"/>